<proteinExistence type="predicted"/>
<protein>
    <submittedName>
        <fullName evidence="2">TransThyretin-Related family domain</fullName>
    </submittedName>
</protein>
<evidence type="ECO:0000313" key="3">
    <source>
        <dbReference type="Proteomes" id="UP000001940"/>
    </source>
</evidence>
<dbReference type="RefSeq" id="NP_001254058.1">
    <property type="nucleotide sequence ID" value="NM_001267129.3"/>
</dbReference>
<dbReference type="OrthoDB" id="5807893at2759"/>
<keyword evidence="3" id="KW-1185">Reference proteome</keyword>
<dbReference type="FunCoup" id="E6N0U7">
    <property type="interactions" value="1493"/>
</dbReference>
<keyword evidence="1" id="KW-0732">Signal</keyword>
<dbReference type="eggNOG" id="ENOG502TISP">
    <property type="taxonomic scope" value="Eukaryota"/>
</dbReference>
<dbReference type="KEGG" id="cel:CELE_B0454.26"/>
<dbReference type="HOGENOM" id="CLU_126168_0_0_1"/>
<accession>E6N0U7</accession>
<dbReference type="EMBL" id="BX284602">
    <property type="protein sequence ID" value="CCD61977.1"/>
    <property type="molecule type" value="Genomic_DNA"/>
</dbReference>
<gene>
    <name evidence="2 4" type="ORF">B0454.26</name>
    <name evidence="2" type="ORF">CELE_B0454.26</name>
</gene>
<dbReference type="AGR" id="WB:WBGene00206372"/>
<feature type="chain" id="PRO_5003208844" evidence="1">
    <location>
        <begin position="20"/>
        <end position="153"/>
    </location>
</feature>
<dbReference type="WormBase" id="B0454.26">
    <property type="protein sequence ID" value="CE45518"/>
    <property type="gene ID" value="WBGene00206372"/>
</dbReference>
<dbReference type="PaxDb" id="6239-B0454.26"/>
<evidence type="ECO:0000313" key="2">
    <source>
        <dbReference type="EMBL" id="CCD61977.1"/>
    </source>
</evidence>
<dbReference type="InParanoid" id="E6N0U7"/>
<evidence type="ECO:0000313" key="4">
    <source>
        <dbReference type="WormBase" id="B0454.26"/>
    </source>
</evidence>
<name>E6N0U7_CAEEL</name>
<dbReference type="GeneID" id="13184158"/>
<sequence length="153" mass="18023">MLNVFATLFFIIILNFCSSQNAPDHYVFIARMTCRIPEKHNFRYRIQYFDANRFTADTKATRLDNIGNGDKGESMDNNYGILFGNAFYDKTYELYALVLHDCTKSTTKMRTIRVELDDYSVPGREWIKRFHLDITERGEQVNAQEIPHPKFNF</sequence>
<feature type="signal peptide" evidence="1">
    <location>
        <begin position="1"/>
        <end position="19"/>
    </location>
</feature>
<dbReference type="Bgee" id="WBGene00206372">
    <property type="expression patterns" value="Expressed in adult organism and 1 other cell type or tissue"/>
</dbReference>
<dbReference type="OMA" id="IDPPCET"/>
<organism evidence="2 3">
    <name type="scientific">Caenorhabditis elegans</name>
    <dbReference type="NCBI Taxonomy" id="6239"/>
    <lineage>
        <taxon>Eukaryota</taxon>
        <taxon>Metazoa</taxon>
        <taxon>Ecdysozoa</taxon>
        <taxon>Nematoda</taxon>
        <taxon>Chromadorea</taxon>
        <taxon>Rhabditida</taxon>
        <taxon>Rhabditina</taxon>
        <taxon>Rhabditomorpha</taxon>
        <taxon>Rhabditoidea</taxon>
        <taxon>Rhabditidae</taxon>
        <taxon>Peloderinae</taxon>
        <taxon>Caenorhabditis</taxon>
    </lineage>
</organism>
<evidence type="ECO:0000256" key="1">
    <source>
        <dbReference type="SAM" id="SignalP"/>
    </source>
</evidence>
<dbReference type="CTD" id="13184158"/>
<reference evidence="2 3" key="1">
    <citation type="journal article" date="1998" name="Science">
        <title>Genome sequence of the nematode C. elegans: a platform for investigating biology.</title>
        <authorList>
            <consortium name="The C. elegans sequencing consortium"/>
            <person name="Sulson J.E."/>
            <person name="Waterston R."/>
        </authorList>
    </citation>
    <scope>NUCLEOTIDE SEQUENCE [LARGE SCALE GENOMIC DNA]</scope>
    <source>
        <strain evidence="2 3">Bristol N2</strain>
    </source>
</reference>
<dbReference type="Proteomes" id="UP000001940">
    <property type="component" value="Chromosome II"/>
</dbReference>
<dbReference type="AlphaFoldDB" id="E6N0U7"/>